<dbReference type="Proteomes" id="UP000036771">
    <property type="component" value="Unassembled WGS sequence"/>
</dbReference>
<dbReference type="EMBL" id="BBVC01000142">
    <property type="protein sequence ID" value="GAO99095.1"/>
    <property type="molecule type" value="Genomic_DNA"/>
</dbReference>
<comment type="caution">
    <text evidence="1">The sequence shown here is derived from an EMBL/GenBank/DDBJ whole genome shotgun (WGS) entry which is preliminary data.</text>
</comment>
<evidence type="ECO:0000313" key="2">
    <source>
        <dbReference type="Proteomes" id="UP000036771"/>
    </source>
</evidence>
<sequence length="686" mass="78217">MGENNFTQLQLTAAEELTRLGQVNFMAPQLTAAEALVSTGQLNFTDVELRAAEIKCAWPNMSQEQRALAVVDSMFNDERFRSANSFPAAVNEQTVLKDFFINSLRGGDIRLNPLNSSNIRANYQTVLGGITKASMLLKYEQNFHFPRQDAKDFYDFNARYQLIAGTFPLVEEKRLALFRSLKQHLGGEDWQKVQAVLMTTLNNSLPMDHDQWPDFERDGAANFDDFINQVISPTLAAVRASPDLENDMILYVTHLLELKDKDFQARLQRKISDYVTLLDQQTDEQLRNHGHKRVLAGLNGQDGGETFGDLNYRLKNSLYDLDDNAMNNPVLQERINFTYFCADPLLCLLKGPDKLLNEILNGARDQHGRVLRQPFGNIRAEVRTLTDLVYANLPAEQRVLDEDFEASFATQGYGLADETNASNHKTVARLKRLYEIVANSSGHAAAAQVLYRFGAENFERCIDGKRDRVTELEKQYVYVAGGAATHNDFEAKIGLNLAKLFMDHRTEKLRQAINTLYDPNLHGRSAEPLTYAWFRSHRALTLAFGLPGEYEEIYYGANYHTQSITPLDFITKYFQGGDVRGHQSTGIYHMEAFTVDKMANLVLEEIKKSMGGLFDDVTLDYMVNSDLAIRKAYTDFQNHVDVEAYENGFFKDPRQSLRNALKPSVIKKVLNRYSYIYERDEHDVWR</sequence>
<evidence type="ECO:0000313" key="1">
    <source>
        <dbReference type="EMBL" id="GAO99095.1"/>
    </source>
</evidence>
<keyword evidence="2" id="KW-1185">Reference proteome</keyword>
<dbReference type="OrthoDB" id="9807742at2"/>
<dbReference type="AlphaFoldDB" id="A0A0K8MEZ5"/>
<name>A0A0K8MEZ5_9PROT</name>
<accession>A0A0K8MEZ5</accession>
<organism evidence="1 2">
    <name type="scientific">Caedimonas varicaedens</name>
    <dbReference type="NCBI Taxonomy" id="1629334"/>
    <lineage>
        <taxon>Bacteria</taxon>
        <taxon>Pseudomonadati</taxon>
        <taxon>Pseudomonadota</taxon>
        <taxon>Alphaproteobacteria</taxon>
        <taxon>Holosporales</taxon>
        <taxon>Caedimonadaceae</taxon>
        <taxon>Caedimonas</taxon>
    </lineage>
</organism>
<protein>
    <submittedName>
        <fullName evidence="1">Uncharacterized protein</fullName>
    </submittedName>
</protein>
<gene>
    <name evidence="1" type="ORF">Cva_01771</name>
</gene>
<proteinExistence type="predicted"/>
<reference evidence="1 2" key="1">
    <citation type="submission" date="2015-03" db="EMBL/GenBank/DDBJ databases">
        <title>Caedibacter varicaedens, whole genome shotgun sequence.</title>
        <authorList>
            <person name="Suzuki H."/>
            <person name="Dapper A.L."/>
            <person name="Gibson A.K."/>
            <person name="Jackson C."/>
            <person name="Lee H."/>
            <person name="Pejaver V.R."/>
            <person name="Doak T."/>
            <person name="Lynch M."/>
        </authorList>
    </citation>
    <scope>NUCLEOTIDE SEQUENCE [LARGE SCALE GENOMIC DNA]</scope>
</reference>